<dbReference type="Gene3D" id="3.40.50.10610">
    <property type="entry name" value="ABC-type transport auxiliary lipoprotein component"/>
    <property type="match status" value="1"/>
</dbReference>
<dbReference type="Proteomes" id="UP000256561">
    <property type="component" value="Unassembled WGS sequence"/>
</dbReference>
<dbReference type="EMBL" id="QRHA01000007">
    <property type="protein sequence ID" value="RDV25017.1"/>
    <property type="molecule type" value="Genomic_DNA"/>
</dbReference>
<dbReference type="InterPro" id="IPR032388">
    <property type="entry name" value="FlgT_C"/>
</dbReference>
<name>A0A3D8M5J6_9ALTE</name>
<gene>
    <name evidence="5" type="ORF">DXV75_10315</name>
</gene>
<dbReference type="AlphaFoldDB" id="A0A3D8M5J6"/>
<feature type="domain" description="Flagellar assembly protein T N-terminal" evidence="4">
    <location>
        <begin position="35"/>
        <end position="121"/>
    </location>
</feature>
<dbReference type="InterPro" id="IPR032386">
    <property type="entry name" value="FlgT_M"/>
</dbReference>
<dbReference type="Pfam" id="PF16548">
    <property type="entry name" value="FlgT_N"/>
    <property type="match status" value="1"/>
</dbReference>
<feature type="domain" description="Flagellar assembly protein T middle" evidence="3">
    <location>
        <begin position="126"/>
        <end position="275"/>
    </location>
</feature>
<reference evidence="6" key="1">
    <citation type="submission" date="2018-08" db="EMBL/GenBank/DDBJ databases">
        <authorList>
            <person name="Zhang J."/>
            <person name="Du Z.-J."/>
        </authorList>
    </citation>
    <scope>NUCLEOTIDE SEQUENCE [LARGE SCALE GENOMIC DNA]</scope>
    <source>
        <strain evidence="6">KCTC 52655</strain>
    </source>
</reference>
<organism evidence="5 6">
    <name type="scientific">Alteromonas aestuariivivens</name>
    <dbReference type="NCBI Taxonomy" id="1938339"/>
    <lineage>
        <taxon>Bacteria</taxon>
        <taxon>Pseudomonadati</taxon>
        <taxon>Pseudomonadota</taxon>
        <taxon>Gammaproteobacteria</taxon>
        <taxon>Alteromonadales</taxon>
        <taxon>Alteromonadaceae</taxon>
        <taxon>Alteromonas/Salinimonas group</taxon>
        <taxon>Alteromonas</taxon>
    </lineage>
</organism>
<evidence type="ECO:0000313" key="6">
    <source>
        <dbReference type="Proteomes" id="UP000256561"/>
    </source>
</evidence>
<dbReference type="InterPro" id="IPR038180">
    <property type="entry name" value="FlgT_N_sf"/>
</dbReference>
<accession>A0A3D8M5J6</accession>
<comment type="caution">
    <text evidence="5">The sequence shown here is derived from an EMBL/GenBank/DDBJ whole genome shotgun (WGS) entry which is preliminary data.</text>
</comment>
<dbReference type="Gene3D" id="3.30.1660.40">
    <property type="entry name" value="FlgT, N-terminal domain"/>
    <property type="match status" value="1"/>
</dbReference>
<sequence length="395" mass="43918">MKNWLNNLSSKTFSRQFRYATLCLASLLSWQVPAAWYEAQGQAVIVNGNKEAARKQATEEAIKQALLFAGASVHSVQTLTNGLLSSESFQVSANGEVNDVELVREKWHADYITVTLRADIFASADQCNSAVLQKYIATSHFPLQHPAQAQDGQIQALSAELPVALKNTLRHQQSAVTIQHISPYAVKWWDSPVMEQAPALARQGKSQYTLAASVTDLSLERKPPSLATFWQADNATRQFALQIDIIDSVNGARIFSRQYHNSAQWEFDRFSQVDVAGQAFWQSQYGAMISSVLSEISRDVTDALACQPLTGRVLRVNNDQLDVSVGLAHGVAVGDILSLYQTERFTNQYGQEYQQYRLYPTRVRVIEAFADTATVVAEDNGILANIQPNDFVTKR</sequence>
<evidence type="ECO:0000259" key="3">
    <source>
        <dbReference type="Pfam" id="PF16539"/>
    </source>
</evidence>
<feature type="chain" id="PRO_5017727346" description="Flagellar biosynthesis protein FlgT" evidence="1">
    <location>
        <begin position="35"/>
        <end position="395"/>
    </location>
</feature>
<dbReference type="RefSeq" id="WP_115593349.1">
    <property type="nucleotide sequence ID" value="NZ_QRHA01000007.1"/>
</dbReference>
<keyword evidence="6" id="KW-1185">Reference proteome</keyword>
<feature type="domain" description="Flagellar assembly protein T C-terminal" evidence="2">
    <location>
        <begin position="320"/>
        <end position="394"/>
    </location>
</feature>
<evidence type="ECO:0008006" key="7">
    <source>
        <dbReference type="Google" id="ProtNLM"/>
    </source>
</evidence>
<dbReference type="Gene3D" id="2.40.10.410">
    <property type="entry name" value="FlgT, C-terminal domain"/>
    <property type="match status" value="1"/>
</dbReference>
<keyword evidence="1" id="KW-0732">Signal</keyword>
<dbReference type="InterPro" id="IPR038165">
    <property type="entry name" value="FlgT_C_sf"/>
</dbReference>
<evidence type="ECO:0000259" key="4">
    <source>
        <dbReference type="Pfam" id="PF16548"/>
    </source>
</evidence>
<proteinExistence type="predicted"/>
<evidence type="ECO:0000313" key="5">
    <source>
        <dbReference type="EMBL" id="RDV25017.1"/>
    </source>
</evidence>
<feature type="signal peptide" evidence="1">
    <location>
        <begin position="1"/>
        <end position="34"/>
    </location>
</feature>
<protein>
    <recommendedName>
        <fullName evidence="7">Flagellar biosynthesis protein FlgT</fullName>
    </recommendedName>
</protein>
<dbReference type="InterPro" id="IPR032370">
    <property type="entry name" value="FlgT_N"/>
</dbReference>
<dbReference type="OrthoDB" id="8778507at2"/>
<dbReference type="Pfam" id="PF16539">
    <property type="entry name" value="FlgT_M"/>
    <property type="match status" value="1"/>
</dbReference>
<evidence type="ECO:0000256" key="1">
    <source>
        <dbReference type="SAM" id="SignalP"/>
    </source>
</evidence>
<evidence type="ECO:0000259" key="2">
    <source>
        <dbReference type="Pfam" id="PF16538"/>
    </source>
</evidence>
<dbReference type="Pfam" id="PF16538">
    <property type="entry name" value="FlgT_C"/>
    <property type="match status" value="1"/>
</dbReference>